<evidence type="ECO:0000313" key="7">
    <source>
        <dbReference type="Proteomes" id="UP000004671"/>
    </source>
</evidence>
<dbReference type="eggNOG" id="COG1319">
    <property type="taxonomic scope" value="Bacteria"/>
</dbReference>
<dbReference type="STRING" id="880073.Cabys_866"/>
<dbReference type="Proteomes" id="UP000183868">
    <property type="component" value="Chromosome"/>
</dbReference>
<dbReference type="GO" id="GO:0071949">
    <property type="term" value="F:FAD binding"/>
    <property type="evidence" value="ECO:0007669"/>
    <property type="project" value="InterPro"/>
</dbReference>
<evidence type="ECO:0000259" key="4">
    <source>
        <dbReference type="PROSITE" id="PS51387"/>
    </source>
</evidence>
<dbReference type="InterPro" id="IPR036318">
    <property type="entry name" value="FAD-bd_PCMH-like_sf"/>
</dbReference>
<dbReference type="PANTHER" id="PTHR42659:SF2">
    <property type="entry name" value="XANTHINE DEHYDROGENASE SUBUNIT C-RELATED"/>
    <property type="match status" value="1"/>
</dbReference>
<dbReference type="SUPFAM" id="SSF56176">
    <property type="entry name" value="FAD-binding/transporter-associated domain-like"/>
    <property type="match status" value="1"/>
</dbReference>
<dbReference type="InterPro" id="IPR005107">
    <property type="entry name" value="CO_DH_flav_C"/>
</dbReference>
<dbReference type="RefSeq" id="WP_006928876.1">
    <property type="nucleotide sequence ID" value="NZ_CM001402.1"/>
</dbReference>
<dbReference type="SMART" id="SM01092">
    <property type="entry name" value="CO_deh_flav_C"/>
    <property type="match status" value="1"/>
</dbReference>
<evidence type="ECO:0000256" key="1">
    <source>
        <dbReference type="ARBA" id="ARBA00022630"/>
    </source>
</evidence>
<dbReference type="SUPFAM" id="SSF55447">
    <property type="entry name" value="CO dehydrogenase flavoprotein C-terminal domain-like"/>
    <property type="match status" value="1"/>
</dbReference>
<keyword evidence="1" id="KW-0285">Flavoprotein</keyword>
<dbReference type="PaxDb" id="880073-Calab_2092"/>
<dbReference type="Pfam" id="PF00941">
    <property type="entry name" value="FAD_binding_5"/>
    <property type="match status" value="1"/>
</dbReference>
<keyword evidence="2" id="KW-0274">FAD</keyword>
<dbReference type="HOGENOM" id="CLU_058050_0_1_0"/>
<evidence type="ECO:0000256" key="3">
    <source>
        <dbReference type="ARBA" id="ARBA00023002"/>
    </source>
</evidence>
<dbReference type="KEGG" id="caby:Cabys_866"/>
<dbReference type="PANTHER" id="PTHR42659">
    <property type="entry name" value="XANTHINE DEHYDROGENASE SUBUNIT C-RELATED"/>
    <property type="match status" value="1"/>
</dbReference>
<keyword evidence="3" id="KW-0560">Oxidoreductase</keyword>
<dbReference type="PROSITE" id="PS51387">
    <property type="entry name" value="FAD_PCMH"/>
    <property type="match status" value="1"/>
</dbReference>
<dbReference type="InterPro" id="IPR051312">
    <property type="entry name" value="Diverse_Substr_Oxidored"/>
</dbReference>
<dbReference type="InterPro" id="IPR016166">
    <property type="entry name" value="FAD-bd_PCMH"/>
</dbReference>
<evidence type="ECO:0000313" key="8">
    <source>
        <dbReference type="Proteomes" id="UP000183868"/>
    </source>
</evidence>
<gene>
    <name evidence="5" type="ORF">Cabys_866</name>
    <name evidence="6" type="ORF">Calab_2092</name>
</gene>
<dbReference type="InterPro" id="IPR002346">
    <property type="entry name" value="Mopterin_DH_FAD-bd"/>
</dbReference>
<dbReference type="EMBL" id="CM001402">
    <property type="protein sequence ID" value="EHO41704.1"/>
    <property type="molecule type" value="Genomic_DNA"/>
</dbReference>
<accession>H1XVE6</accession>
<dbReference type="Gene3D" id="3.30.390.50">
    <property type="entry name" value="CO dehydrogenase flavoprotein, C-terminal domain"/>
    <property type="match status" value="1"/>
</dbReference>
<evidence type="ECO:0000256" key="2">
    <source>
        <dbReference type="ARBA" id="ARBA00022827"/>
    </source>
</evidence>
<feature type="domain" description="FAD-binding PCMH-type" evidence="4">
    <location>
        <begin position="1"/>
        <end position="178"/>
    </location>
</feature>
<dbReference type="Pfam" id="PF03450">
    <property type="entry name" value="CO_deh_flav_C"/>
    <property type="match status" value="1"/>
</dbReference>
<dbReference type="Proteomes" id="UP000004671">
    <property type="component" value="Chromosome"/>
</dbReference>
<dbReference type="Gene3D" id="3.30.465.10">
    <property type="match status" value="1"/>
</dbReference>
<protein>
    <submittedName>
        <fullName evidence="5">Carbon-monoxide dehydrogenase medium subunit/xanthine dehydrogenase FAD-binding subunit</fullName>
    </submittedName>
    <submittedName>
        <fullName evidence="6">Molybdopterin dehydrogenase FAD-binding</fullName>
    </submittedName>
</protein>
<evidence type="ECO:0000313" key="5">
    <source>
        <dbReference type="EMBL" id="APF17617.1"/>
    </source>
</evidence>
<dbReference type="InterPro" id="IPR016169">
    <property type="entry name" value="FAD-bd_PCMH_sub2"/>
</dbReference>
<dbReference type="EMBL" id="CP018099">
    <property type="protein sequence ID" value="APF17617.1"/>
    <property type="molecule type" value="Genomic_DNA"/>
</dbReference>
<reference evidence="6 7" key="1">
    <citation type="submission" date="2011-09" db="EMBL/GenBank/DDBJ databases">
        <title>The permanent draft genome of Caldithrix abyssi DSM 13497.</title>
        <authorList>
            <consortium name="US DOE Joint Genome Institute (JGI-PGF)"/>
            <person name="Lucas S."/>
            <person name="Han J."/>
            <person name="Lapidus A."/>
            <person name="Bruce D."/>
            <person name="Goodwin L."/>
            <person name="Pitluck S."/>
            <person name="Peters L."/>
            <person name="Kyrpides N."/>
            <person name="Mavromatis K."/>
            <person name="Ivanova N."/>
            <person name="Mikhailova N."/>
            <person name="Chertkov O."/>
            <person name="Detter J.C."/>
            <person name="Tapia R."/>
            <person name="Han C."/>
            <person name="Land M."/>
            <person name="Hauser L."/>
            <person name="Markowitz V."/>
            <person name="Cheng J.-F."/>
            <person name="Hugenholtz P."/>
            <person name="Woyke T."/>
            <person name="Wu D."/>
            <person name="Spring S."/>
            <person name="Brambilla E."/>
            <person name="Klenk H.-P."/>
            <person name="Eisen J.A."/>
        </authorList>
    </citation>
    <scope>NUCLEOTIDE SEQUENCE [LARGE SCALE GENOMIC DNA]</scope>
    <source>
        <strain evidence="6 7">DSM 13497</strain>
    </source>
</reference>
<dbReference type="GO" id="GO:0016491">
    <property type="term" value="F:oxidoreductase activity"/>
    <property type="evidence" value="ECO:0007669"/>
    <property type="project" value="UniProtKB-KW"/>
</dbReference>
<organism evidence="6 7">
    <name type="scientific">Caldithrix abyssi DSM 13497</name>
    <dbReference type="NCBI Taxonomy" id="880073"/>
    <lineage>
        <taxon>Bacteria</taxon>
        <taxon>Pseudomonadati</taxon>
        <taxon>Calditrichota</taxon>
        <taxon>Calditrichia</taxon>
        <taxon>Calditrichales</taxon>
        <taxon>Calditrichaceae</taxon>
        <taxon>Caldithrix</taxon>
    </lineage>
</organism>
<name>H1XVE6_CALAY</name>
<dbReference type="InterPro" id="IPR036683">
    <property type="entry name" value="CO_DH_flav_C_dom_sf"/>
</dbReference>
<dbReference type="AlphaFoldDB" id="H1XVE6"/>
<dbReference type="InParanoid" id="H1XVE6"/>
<proteinExistence type="predicted"/>
<evidence type="ECO:0000313" key="6">
    <source>
        <dbReference type="EMBL" id="EHO41704.1"/>
    </source>
</evidence>
<sequence>MKNDVSVLRPKNIEELDQILLRNGAQWTFVAGGTDLLVRKQSWRQSTHIIDLTGVPELHKRIEMDNGRVRIGAAVPYSAVVNHPFIKEHFPLLCEACSQIGSIQIQNRGTIGGNIANASPAGDTLPVLAVLNADILIGPQKNGKFELLKINEIMKGPGQTVLQANQYIAYIEIPVLEAKNQFWAFRKIGQRAAIAISKLSLAVLGWFEEDRKIREIRIATGSVAPVISRHEKTEKILTGQFLNEELIEQAAATLKQEIDPISDVRSTRPYRLEITANVLRDVLYELLKA</sequence>
<reference evidence="5 8" key="2">
    <citation type="submission" date="2016-11" db="EMBL/GenBank/DDBJ databases">
        <title>Genomic analysis of Caldithrix abyssi and proposal of a novel bacterial phylum Caldithrichaeota.</title>
        <authorList>
            <person name="Kublanov I."/>
            <person name="Sigalova O."/>
            <person name="Gavrilov S."/>
            <person name="Lebedinsky A."/>
            <person name="Ivanova N."/>
            <person name="Daum C."/>
            <person name="Reddy T."/>
            <person name="Klenk H.P."/>
            <person name="Goker M."/>
            <person name="Reva O."/>
            <person name="Miroshnichenko M."/>
            <person name="Kyprides N."/>
            <person name="Woyke T."/>
            <person name="Gelfand M."/>
        </authorList>
    </citation>
    <scope>NUCLEOTIDE SEQUENCE [LARGE SCALE GENOMIC DNA]</scope>
    <source>
        <strain evidence="5 8">LF13</strain>
    </source>
</reference>
<keyword evidence="7" id="KW-1185">Reference proteome</keyword>